<evidence type="ECO:0000313" key="1">
    <source>
        <dbReference type="EMBL" id="SUA24200.1"/>
    </source>
</evidence>
<dbReference type="AlphaFoldDB" id="A0A378VYU0"/>
<protein>
    <submittedName>
        <fullName evidence="1">Uncharacterized protein</fullName>
    </submittedName>
</protein>
<organism evidence="1">
    <name type="scientific">Neisseria gonorrhoeae</name>
    <dbReference type="NCBI Taxonomy" id="485"/>
    <lineage>
        <taxon>Bacteria</taxon>
        <taxon>Pseudomonadati</taxon>
        <taxon>Pseudomonadota</taxon>
        <taxon>Betaproteobacteria</taxon>
        <taxon>Neisseriales</taxon>
        <taxon>Neisseriaceae</taxon>
        <taxon>Neisseria</taxon>
    </lineage>
</organism>
<gene>
    <name evidence="1" type="ORF">NCTC11421_02196</name>
</gene>
<name>A0A378VYU0_NEIGO</name>
<sequence length="247" mass="28558">MRIRHAFGLLRCKNFSPLTKRETTSSGYGNPSLSAQAPHTFPYRLFETSSDKPARGRIVRQQHHACRILVQAVQRRNVFNIQMLQFRVQAQTCEQRFPQKRPPGMTGRKCGLSTTIKCSSICKIFLQTEYAAHPHCWFPDNKTSSYPARTKNVHPTPHHPNRPQNRCSTACANCPLPKRKADAQKMQQRQPVKLLFMRQHQITGFDTVQQRKRIIAFFMRRIVTVFTNFSDGISNIIDKTNISFFLI</sequence>
<reference evidence="1" key="1">
    <citation type="submission" date="2018-06" db="EMBL/GenBank/DDBJ databases">
        <authorList>
            <consortium name="Pathogen Informatics"/>
            <person name="Doyle S."/>
        </authorList>
    </citation>
    <scope>NUCLEOTIDE SEQUENCE [LARGE SCALE GENOMIC DNA]</scope>
    <source>
        <strain evidence="1">NCTC11421</strain>
    </source>
</reference>
<proteinExistence type="predicted"/>
<dbReference type="EMBL" id="UGRI01000001">
    <property type="protein sequence ID" value="SUA24200.1"/>
    <property type="molecule type" value="Genomic_DNA"/>
</dbReference>
<accession>A0A378VYU0</accession>